<dbReference type="SMART" id="SM01294">
    <property type="entry name" value="PKS_PP_betabranch"/>
    <property type="match status" value="1"/>
</dbReference>
<dbReference type="PANTHER" id="PTHR43775:SF51">
    <property type="entry name" value="INACTIVE PHENOLPHTHIOCEROL SYNTHESIS POLYKETIDE SYNTHASE TYPE I PKS1-RELATED"/>
    <property type="match status" value="1"/>
</dbReference>
<dbReference type="SUPFAM" id="SSF47336">
    <property type="entry name" value="ACP-like"/>
    <property type="match status" value="1"/>
</dbReference>
<dbReference type="Pfam" id="PF00550">
    <property type="entry name" value="PP-binding"/>
    <property type="match status" value="1"/>
</dbReference>
<dbReference type="InterPro" id="IPR055123">
    <property type="entry name" value="SpnB-like_Rossmann"/>
</dbReference>
<dbReference type="Gene3D" id="1.10.1200.10">
    <property type="entry name" value="ACP-like"/>
    <property type="match status" value="1"/>
</dbReference>
<dbReference type="InterPro" id="IPR020806">
    <property type="entry name" value="PKS_PP-bd"/>
</dbReference>
<evidence type="ECO:0000256" key="4">
    <source>
        <dbReference type="ARBA" id="ARBA00023268"/>
    </source>
</evidence>
<feature type="non-terminal residue" evidence="6">
    <location>
        <position position="1"/>
    </location>
</feature>
<dbReference type="SMART" id="SM00823">
    <property type="entry name" value="PKS_PP"/>
    <property type="match status" value="1"/>
</dbReference>
<evidence type="ECO:0000256" key="1">
    <source>
        <dbReference type="ARBA" id="ARBA00022450"/>
    </source>
</evidence>
<keyword evidence="3" id="KW-0808">Transferase</keyword>
<name>A0ABV1XGS9_9ACTN</name>
<gene>
    <name evidence="6" type="ORF">ABT404_53860</name>
</gene>
<dbReference type="InterPro" id="IPR036736">
    <property type="entry name" value="ACP-like_sf"/>
</dbReference>
<dbReference type="InterPro" id="IPR036291">
    <property type="entry name" value="NAD(P)-bd_dom_sf"/>
</dbReference>
<dbReference type="InterPro" id="IPR009081">
    <property type="entry name" value="PP-bd_ACP"/>
</dbReference>
<dbReference type="Proteomes" id="UP001474181">
    <property type="component" value="Unassembled WGS sequence"/>
</dbReference>
<dbReference type="PROSITE" id="PS00012">
    <property type="entry name" value="PHOSPHOPANTETHEINE"/>
    <property type="match status" value="1"/>
</dbReference>
<dbReference type="SUPFAM" id="SSF51735">
    <property type="entry name" value="NAD(P)-binding Rossmann-fold domains"/>
    <property type="match status" value="2"/>
</dbReference>
<dbReference type="PANTHER" id="PTHR43775">
    <property type="entry name" value="FATTY ACID SYNTHASE"/>
    <property type="match status" value="1"/>
</dbReference>
<reference evidence="6 7" key="1">
    <citation type="submission" date="2024-06" db="EMBL/GenBank/DDBJ databases">
        <title>The Natural Products Discovery Center: Release of the First 8490 Sequenced Strains for Exploring Actinobacteria Biosynthetic Diversity.</title>
        <authorList>
            <person name="Kalkreuter E."/>
            <person name="Kautsar S.A."/>
            <person name="Yang D."/>
            <person name="Bader C.D."/>
            <person name="Teijaro C.N."/>
            <person name="Fluegel L."/>
            <person name="Davis C.M."/>
            <person name="Simpson J.R."/>
            <person name="Lauterbach L."/>
            <person name="Steele A.D."/>
            <person name="Gui C."/>
            <person name="Meng S."/>
            <person name="Li G."/>
            <person name="Viehrig K."/>
            <person name="Ye F."/>
            <person name="Su P."/>
            <person name="Kiefer A.F."/>
            <person name="Nichols A."/>
            <person name="Cepeda A.J."/>
            <person name="Yan W."/>
            <person name="Fan B."/>
            <person name="Jiang Y."/>
            <person name="Adhikari A."/>
            <person name="Zheng C.-J."/>
            <person name="Schuster L."/>
            <person name="Cowan T.M."/>
            <person name="Smanski M.J."/>
            <person name="Chevrette M.G."/>
            <person name="De Carvalho L.P.S."/>
            <person name="Shen B."/>
        </authorList>
    </citation>
    <scope>NUCLEOTIDE SEQUENCE [LARGE SCALE GENOMIC DNA]</scope>
    <source>
        <strain evidence="6 7">NPDC000234</strain>
    </source>
</reference>
<keyword evidence="4" id="KW-0511">Multifunctional enzyme</keyword>
<feature type="domain" description="Carrier" evidence="5">
    <location>
        <begin position="446"/>
        <end position="521"/>
    </location>
</feature>
<dbReference type="InterPro" id="IPR057326">
    <property type="entry name" value="KR_dom"/>
</dbReference>
<protein>
    <submittedName>
        <fullName evidence="6">Beta-ketoacyl reductase</fullName>
    </submittedName>
</protein>
<proteinExistence type="predicted"/>
<keyword evidence="7" id="KW-1185">Reference proteome</keyword>
<evidence type="ECO:0000256" key="3">
    <source>
        <dbReference type="ARBA" id="ARBA00022679"/>
    </source>
</evidence>
<dbReference type="EMBL" id="JBEPEK010001122">
    <property type="protein sequence ID" value="MER7188252.1"/>
    <property type="molecule type" value="Genomic_DNA"/>
</dbReference>
<dbReference type="RefSeq" id="WP_350793147.1">
    <property type="nucleotide sequence ID" value="NZ_JBEPEK010001122.1"/>
</dbReference>
<dbReference type="CDD" id="cd08956">
    <property type="entry name" value="KR_3_FAS_SDR_x"/>
    <property type="match status" value="1"/>
</dbReference>
<evidence type="ECO:0000256" key="2">
    <source>
        <dbReference type="ARBA" id="ARBA00022553"/>
    </source>
</evidence>
<feature type="non-terminal residue" evidence="6">
    <location>
        <position position="537"/>
    </location>
</feature>
<dbReference type="Pfam" id="PF08659">
    <property type="entry name" value="KR"/>
    <property type="match status" value="1"/>
</dbReference>
<dbReference type="Pfam" id="PF22953">
    <property type="entry name" value="SpnB_Rossmann"/>
    <property type="match status" value="1"/>
</dbReference>
<evidence type="ECO:0000313" key="6">
    <source>
        <dbReference type="EMBL" id="MER7188252.1"/>
    </source>
</evidence>
<dbReference type="SMART" id="SM00822">
    <property type="entry name" value="PKS_KR"/>
    <property type="match status" value="1"/>
</dbReference>
<accession>A0ABV1XGS9</accession>
<dbReference type="InterPro" id="IPR006162">
    <property type="entry name" value="Ppantetheine_attach_site"/>
</dbReference>
<dbReference type="PROSITE" id="PS50075">
    <property type="entry name" value="CARRIER"/>
    <property type="match status" value="1"/>
</dbReference>
<sequence>AVAAGTAKPLPGAVLDLTAQDARAAVPETAAAPQRARALVGLALEAIQRQLAQPVPEEPLVVLTRGARRDPAAAAVWGLGRVAQSENPGQVVLVDLDEAPESRRLLASAVATGEPQLALHEGSVTVPRLARPASVEAARESRALDPEGTVLITGGTGTLGGLVARRLVTGHGVRRLLLAGRRGMDAPGARELVAELTALGARVTVVACDIGDPGEAERLIAGVPAAHPLTVVIHSAAALDDGVVTALDAARVDRVFAPKVDGAWHLHRLTEHLDLAAFVLFSSASGTLGNAGQGNYAAGNAFLDALAAYRLERGLPALSLAWGLWEQASEMTGALLAGTQGHLKQEVLAMTDEEGLALFDAALRTAGLTDPAPAQRPGAAGTMAPGVLVPVKLSLDALRQAAALPAVLRALVPRSRPAAREADGRTRSDGSLADRLRSLAAPERFGRLLDTVLAHTAATLGHSGTGSLGERQAFKDLGFDSLAAVDLRNRIAADTGLRLPATLVFDYPNPGALTEYLLDGLGLAGEGEGEGGEGAGE</sequence>
<comment type="caution">
    <text evidence="6">The sequence shown here is derived from an EMBL/GenBank/DDBJ whole genome shotgun (WGS) entry which is preliminary data.</text>
</comment>
<organism evidence="6 7">
    <name type="scientific">Streptomyces hyaluromycini</name>
    <dbReference type="NCBI Taxonomy" id="1377993"/>
    <lineage>
        <taxon>Bacteria</taxon>
        <taxon>Bacillati</taxon>
        <taxon>Actinomycetota</taxon>
        <taxon>Actinomycetes</taxon>
        <taxon>Kitasatosporales</taxon>
        <taxon>Streptomycetaceae</taxon>
        <taxon>Streptomyces</taxon>
    </lineage>
</organism>
<dbReference type="InterPro" id="IPR013968">
    <property type="entry name" value="PKS_KR"/>
</dbReference>
<evidence type="ECO:0000313" key="7">
    <source>
        <dbReference type="Proteomes" id="UP001474181"/>
    </source>
</evidence>
<keyword evidence="2" id="KW-0597">Phosphoprotein</keyword>
<evidence type="ECO:0000259" key="5">
    <source>
        <dbReference type="PROSITE" id="PS50075"/>
    </source>
</evidence>
<keyword evidence="1" id="KW-0596">Phosphopantetheine</keyword>
<dbReference type="Gene3D" id="3.40.50.720">
    <property type="entry name" value="NAD(P)-binding Rossmann-like Domain"/>
    <property type="match status" value="1"/>
</dbReference>
<dbReference type="InterPro" id="IPR050091">
    <property type="entry name" value="PKS_NRPS_Biosynth_Enz"/>
</dbReference>